<evidence type="ECO:0000313" key="3">
    <source>
        <dbReference type="Proteomes" id="UP001286313"/>
    </source>
</evidence>
<accession>A0AAE1BJT0</accession>
<proteinExistence type="predicted"/>
<protein>
    <submittedName>
        <fullName evidence="2">Uncharacterized protein</fullName>
    </submittedName>
</protein>
<dbReference type="Proteomes" id="UP001286313">
    <property type="component" value="Unassembled WGS sequence"/>
</dbReference>
<dbReference type="AlphaFoldDB" id="A0AAE1BJT0"/>
<reference evidence="2" key="1">
    <citation type="submission" date="2023-10" db="EMBL/GenBank/DDBJ databases">
        <title>Genome assemblies of two species of porcelain crab, Petrolisthes cinctipes and Petrolisthes manimaculis (Anomura: Porcellanidae).</title>
        <authorList>
            <person name="Angst P."/>
        </authorList>
    </citation>
    <scope>NUCLEOTIDE SEQUENCE</scope>
    <source>
        <strain evidence="2">PB745_01</strain>
        <tissue evidence="2">Gill</tissue>
    </source>
</reference>
<organism evidence="2 3">
    <name type="scientific">Petrolisthes cinctipes</name>
    <name type="common">Flat porcelain crab</name>
    <dbReference type="NCBI Taxonomy" id="88211"/>
    <lineage>
        <taxon>Eukaryota</taxon>
        <taxon>Metazoa</taxon>
        <taxon>Ecdysozoa</taxon>
        <taxon>Arthropoda</taxon>
        <taxon>Crustacea</taxon>
        <taxon>Multicrustacea</taxon>
        <taxon>Malacostraca</taxon>
        <taxon>Eumalacostraca</taxon>
        <taxon>Eucarida</taxon>
        <taxon>Decapoda</taxon>
        <taxon>Pleocyemata</taxon>
        <taxon>Anomura</taxon>
        <taxon>Galatheoidea</taxon>
        <taxon>Porcellanidae</taxon>
        <taxon>Petrolisthes</taxon>
    </lineage>
</organism>
<evidence type="ECO:0000256" key="1">
    <source>
        <dbReference type="SAM" id="MobiDB-lite"/>
    </source>
</evidence>
<sequence length="109" mass="11945">MGEITTISLHTLSTRSTYCSTSHSLTPPPRCSTHDTRSTYCSTSHSLHHLAPPPPTTLAPLSAPPLTHSTTSLLHPRHSLHFLLHLSLTHSTTSSLLHPRPESTKKKMI</sequence>
<name>A0AAE1BJT0_PETCI</name>
<gene>
    <name evidence="2" type="ORF">Pcinc_041646</name>
</gene>
<keyword evidence="3" id="KW-1185">Reference proteome</keyword>
<comment type="caution">
    <text evidence="2">The sequence shown here is derived from an EMBL/GenBank/DDBJ whole genome shotgun (WGS) entry which is preliminary data.</text>
</comment>
<feature type="region of interest" description="Disordered" evidence="1">
    <location>
        <begin position="44"/>
        <end position="70"/>
    </location>
</feature>
<dbReference type="EMBL" id="JAWQEG010007761">
    <property type="protein sequence ID" value="KAK3851723.1"/>
    <property type="molecule type" value="Genomic_DNA"/>
</dbReference>
<feature type="compositionally biased region" description="Low complexity" evidence="1">
    <location>
        <begin position="58"/>
        <end position="70"/>
    </location>
</feature>
<evidence type="ECO:0000313" key="2">
    <source>
        <dbReference type="EMBL" id="KAK3851723.1"/>
    </source>
</evidence>